<reference evidence="1" key="2">
    <citation type="journal article" date="2023" name="IMA Fungus">
        <title>Comparative genomic study of the Penicillium genus elucidates a diverse pangenome and 15 lateral gene transfer events.</title>
        <authorList>
            <person name="Petersen C."/>
            <person name="Sorensen T."/>
            <person name="Nielsen M.R."/>
            <person name="Sondergaard T.E."/>
            <person name="Sorensen J.L."/>
            <person name="Fitzpatrick D.A."/>
            <person name="Frisvad J.C."/>
            <person name="Nielsen K.L."/>
        </authorList>
    </citation>
    <scope>NUCLEOTIDE SEQUENCE</scope>
    <source>
        <strain evidence="1">IBT 19713</strain>
    </source>
</reference>
<dbReference type="RefSeq" id="XP_058331530.1">
    <property type="nucleotide sequence ID" value="XM_058472527.1"/>
</dbReference>
<evidence type="ECO:0000313" key="1">
    <source>
        <dbReference type="EMBL" id="KAJ5238611.1"/>
    </source>
</evidence>
<dbReference type="Proteomes" id="UP001150941">
    <property type="component" value="Unassembled WGS sequence"/>
</dbReference>
<accession>A0A9W9TRE4</accession>
<comment type="caution">
    <text evidence="1">The sequence shown here is derived from an EMBL/GenBank/DDBJ whole genome shotgun (WGS) entry which is preliminary data.</text>
</comment>
<reference evidence="1" key="1">
    <citation type="submission" date="2022-11" db="EMBL/GenBank/DDBJ databases">
        <authorList>
            <person name="Petersen C."/>
        </authorList>
    </citation>
    <scope>NUCLEOTIDE SEQUENCE</scope>
    <source>
        <strain evidence="1">IBT 19713</strain>
    </source>
</reference>
<evidence type="ECO:0000313" key="2">
    <source>
        <dbReference type="Proteomes" id="UP001150941"/>
    </source>
</evidence>
<dbReference type="GeneID" id="83199830"/>
<dbReference type="EMBL" id="JAPQKS010000003">
    <property type="protein sequence ID" value="KAJ5238611.1"/>
    <property type="molecule type" value="Genomic_DNA"/>
</dbReference>
<sequence>MLSYTRTRSFGYRYPCPSKLFMQRLSNGNSYLDDQMKNNFGTDDLNLRMLRGAPTQTSLLDKLPLV</sequence>
<organism evidence="1 2">
    <name type="scientific">Penicillium chermesinum</name>
    <dbReference type="NCBI Taxonomy" id="63820"/>
    <lineage>
        <taxon>Eukaryota</taxon>
        <taxon>Fungi</taxon>
        <taxon>Dikarya</taxon>
        <taxon>Ascomycota</taxon>
        <taxon>Pezizomycotina</taxon>
        <taxon>Eurotiomycetes</taxon>
        <taxon>Eurotiomycetidae</taxon>
        <taxon>Eurotiales</taxon>
        <taxon>Aspergillaceae</taxon>
        <taxon>Penicillium</taxon>
    </lineage>
</organism>
<dbReference type="AlphaFoldDB" id="A0A9W9TRE4"/>
<name>A0A9W9TRE4_9EURO</name>
<keyword evidence="2" id="KW-1185">Reference proteome</keyword>
<proteinExistence type="predicted"/>
<protein>
    <submittedName>
        <fullName evidence="1">Uncharacterized protein</fullName>
    </submittedName>
</protein>
<gene>
    <name evidence="1" type="ORF">N7468_003230</name>
</gene>